<gene>
    <name evidence="2" type="ORF">JonanDRAFT_1554</name>
</gene>
<dbReference type="eggNOG" id="COG4886">
    <property type="taxonomic scope" value="Bacteria"/>
</dbReference>
<dbReference type="STRING" id="885272.JonanDRAFT_1554"/>
<feature type="signal peptide" evidence="1">
    <location>
        <begin position="1"/>
        <end position="23"/>
    </location>
</feature>
<evidence type="ECO:0000313" key="3">
    <source>
        <dbReference type="Proteomes" id="UP000003806"/>
    </source>
</evidence>
<dbReference type="PANTHER" id="PTHR47186">
    <property type="entry name" value="LEUCINE-RICH REPEAT-CONTAINING PROTEIN 57"/>
    <property type="match status" value="1"/>
</dbReference>
<dbReference type="InterPro" id="IPR032675">
    <property type="entry name" value="LRR_dom_sf"/>
</dbReference>
<reference evidence="2 3" key="1">
    <citation type="submission" date="2011-11" db="EMBL/GenBank/DDBJ databases">
        <title>The Noncontiguous Finished genome of Jonquetella anthropi DSM 22815.</title>
        <authorList>
            <consortium name="US DOE Joint Genome Institute (JGI-PGF)"/>
            <person name="Lucas S."/>
            <person name="Copeland A."/>
            <person name="Lapidus A."/>
            <person name="Glavina del Rio T."/>
            <person name="Dalin E."/>
            <person name="Tice H."/>
            <person name="Bruce D."/>
            <person name="Goodwin L."/>
            <person name="Pitluck S."/>
            <person name="Peters L."/>
            <person name="Mikhailova N."/>
            <person name="Held B."/>
            <person name="Kyrpides N."/>
            <person name="Mavromatis K."/>
            <person name="Ivanova N."/>
            <person name="Markowitz V."/>
            <person name="Cheng J.-F."/>
            <person name="Hugenholtz P."/>
            <person name="Woyke T."/>
            <person name="Wu D."/>
            <person name="Gronow S."/>
            <person name="Wellnitz S."/>
            <person name="Brambilla E."/>
            <person name="Klenk H.-P."/>
            <person name="Eisen J.A."/>
        </authorList>
    </citation>
    <scope>NUCLEOTIDE SEQUENCE [LARGE SCALE GENOMIC DNA]</scope>
    <source>
        <strain evidence="2 3">DSM 22815</strain>
    </source>
</reference>
<proteinExistence type="predicted"/>
<dbReference type="Proteomes" id="UP000003806">
    <property type="component" value="Chromosome"/>
</dbReference>
<dbReference type="Gene3D" id="3.80.10.10">
    <property type="entry name" value="Ribonuclease Inhibitor"/>
    <property type="match status" value="1"/>
</dbReference>
<dbReference type="SUPFAM" id="SSF52058">
    <property type="entry name" value="L domain-like"/>
    <property type="match status" value="1"/>
</dbReference>
<dbReference type="RefSeq" id="WP_008523456.1">
    <property type="nucleotide sequence ID" value="NZ_CM001376.1"/>
</dbReference>
<dbReference type="EMBL" id="CM001376">
    <property type="protein sequence ID" value="EHM13913.1"/>
    <property type="molecule type" value="Genomic_DNA"/>
</dbReference>
<sequence length="389" mass="41172">MKAFRSLVAAALISVSLSAAAFAEPEFSVNGGAVWFSENVSAEMIQQAKDKLAAEKTPIEECSLRLDHVNQEAFAAIVKAFSDFRVVSIWCPDVTDLPPLSAMSNLASLTIESAGSVKNLDFVAPMSHLAFLAIFGLPADLKSFEPLAGKESLEVLTIAMGEDLPEGAVLPDLTPLASCPSLSQLCLQNCDGDLAPLASCQALQSLDLEGSKFKDLSALAGCSSLIKISACKMPSLDITTLGKIPSLQFIEVGRAGNITDLNWLAGLTNLKGFTLSEEKIADFSPLAAKPDLTMLSLHSVNIPDSSFLAQLKNLSSLELSDINAQSEPFDLAPLAGLDKLSSISLSSLKVKNADVLLKLPALSVLFRSEADGVSDDLVNQLKEKGVESF</sequence>
<keyword evidence="3" id="KW-1185">Reference proteome</keyword>
<evidence type="ECO:0000313" key="2">
    <source>
        <dbReference type="EMBL" id="EHM13913.1"/>
    </source>
</evidence>
<feature type="chain" id="PRO_5003540808" description="Leucine Rich Repeat (LRR)-containing protein" evidence="1">
    <location>
        <begin position="24"/>
        <end position="389"/>
    </location>
</feature>
<dbReference type="OrthoDB" id="7063346at2"/>
<keyword evidence="1" id="KW-0732">Signal</keyword>
<evidence type="ECO:0000256" key="1">
    <source>
        <dbReference type="SAM" id="SignalP"/>
    </source>
</evidence>
<dbReference type="PANTHER" id="PTHR47186:SF61">
    <property type="entry name" value="LEUCINE-RICH REPEAT-CONTAINING PROTEIN 57-RELATED"/>
    <property type="match status" value="1"/>
</dbReference>
<evidence type="ECO:0008006" key="4">
    <source>
        <dbReference type="Google" id="ProtNLM"/>
    </source>
</evidence>
<dbReference type="HOGENOM" id="CLU_709365_0_0_0"/>
<accession>H0UJE6</accession>
<protein>
    <recommendedName>
        <fullName evidence="4">Leucine Rich Repeat (LRR)-containing protein</fullName>
    </recommendedName>
</protein>
<name>H0UJE6_9BACT</name>
<organism evidence="2 3">
    <name type="scientific">Jonquetella anthropi DSM 22815</name>
    <dbReference type="NCBI Taxonomy" id="885272"/>
    <lineage>
        <taxon>Bacteria</taxon>
        <taxon>Thermotogati</taxon>
        <taxon>Synergistota</taxon>
        <taxon>Synergistia</taxon>
        <taxon>Synergistales</taxon>
        <taxon>Dethiosulfovibrionaceae</taxon>
        <taxon>Jonquetella</taxon>
    </lineage>
</organism>
<dbReference type="AlphaFoldDB" id="H0UJE6"/>